<protein>
    <submittedName>
        <fullName evidence="1">Uncharacterized protein</fullName>
    </submittedName>
</protein>
<evidence type="ECO:0000313" key="1">
    <source>
        <dbReference type="EMBL" id="KAK9720153.1"/>
    </source>
</evidence>
<dbReference type="AlphaFoldDB" id="A0AAW1KJD4"/>
<organism evidence="1 2">
    <name type="scientific">Popillia japonica</name>
    <name type="common">Japanese beetle</name>
    <dbReference type="NCBI Taxonomy" id="7064"/>
    <lineage>
        <taxon>Eukaryota</taxon>
        <taxon>Metazoa</taxon>
        <taxon>Ecdysozoa</taxon>
        <taxon>Arthropoda</taxon>
        <taxon>Hexapoda</taxon>
        <taxon>Insecta</taxon>
        <taxon>Pterygota</taxon>
        <taxon>Neoptera</taxon>
        <taxon>Endopterygota</taxon>
        <taxon>Coleoptera</taxon>
        <taxon>Polyphaga</taxon>
        <taxon>Scarabaeiformia</taxon>
        <taxon>Scarabaeidae</taxon>
        <taxon>Rutelinae</taxon>
        <taxon>Popillia</taxon>
    </lineage>
</organism>
<accession>A0AAW1KJD4</accession>
<dbReference type="EMBL" id="JASPKY010000213">
    <property type="protein sequence ID" value="KAK9720153.1"/>
    <property type="molecule type" value="Genomic_DNA"/>
</dbReference>
<dbReference type="CDD" id="cd00303">
    <property type="entry name" value="retropepsin_like"/>
    <property type="match status" value="1"/>
</dbReference>
<name>A0AAW1KJD4_POPJA</name>
<dbReference type="SUPFAM" id="SSF50630">
    <property type="entry name" value="Acid proteases"/>
    <property type="match status" value="1"/>
</dbReference>
<comment type="caution">
    <text evidence="1">The sequence shown here is derived from an EMBL/GenBank/DDBJ whole genome shotgun (WGS) entry which is preliminary data.</text>
</comment>
<gene>
    <name evidence="1" type="ORF">QE152_g22232</name>
</gene>
<proteinExistence type="predicted"/>
<dbReference type="Pfam" id="PF08284">
    <property type="entry name" value="RVP_2"/>
    <property type="match status" value="1"/>
</dbReference>
<reference evidence="1 2" key="1">
    <citation type="journal article" date="2024" name="BMC Genomics">
        <title>De novo assembly and annotation of Popillia japonica's genome with initial clues to its potential as an invasive pest.</title>
        <authorList>
            <person name="Cucini C."/>
            <person name="Boschi S."/>
            <person name="Funari R."/>
            <person name="Cardaioli E."/>
            <person name="Iannotti N."/>
            <person name="Marturano G."/>
            <person name="Paoli F."/>
            <person name="Bruttini M."/>
            <person name="Carapelli A."/>
            <person name="Frati F."/>
            <person name="Nardi F."/>
        </authorList>
    </citation>
    <scope>NUCLEOTIDE SEQUENCE [LARGE SCALE GENOMIC DNA]</scope>
    <source>
        <strain evidence="1">DMR45628</strain>
    </source>
</reference>
<keyword evidence="2" id="KW-1185">Reference proteome</keyword>
<sequence>MWYNKKNADFATTEYIKTISETNLQIGHLTRTDKPLIYDNPHKFLTIQEPFEENEEPGIPTIQLKILNKKIIAIVDTAAEISLINENILSKIQEDKLKIVPVKKQNLVATNQKKIGEISKKMHVTPEIDGKEYLMEFFIFKGMNNDCLIGIDNLNMNNAKIDLENYMLTLGEENGITST</sequence>
<dbReference type="InterPro" id="IPR021109">
    <property type="entry name" value="Peptidase_aspartic_dom_sf"/>
</dbReference>
<evidence type="ECO:0000313" key="2">
    <source>
        <dbReference type="Proteomes" id="UP001458880"/>
    </source>
</evidence>
<dbReference type="Gene3D" id="2.40.70.10">
    <property type="entry name" value="Acid Proteases"/>
    <property type="match status" value="1"/>
</dbReference>
<dbReference type="Proteomes" id="UP001458880">
    <property type="component" value="Unassembled WGS sequence"/>
</dbReference>